<comment type="subcellular location">
    <subcellularLocation>
        <location evidence="3">Cytoplasm</location>
    </subcellularLocation>
</comment>
<dbReference type="OrthoDB" id="9805006at2"/>
<sequence>MNWLQAVEKTVTGMGYELVDCERGARGLLQVSIDRVPGAIYPTGPSEFVLVEDCEMVTRQLLNVLEVENVDYERLEVASPGLDRPLRKAADYARFEGQEIEIALKVPFQGRKNYKGALRLVAAAEAASPDAADVAAPVAAPSMGYELIFKVGKEDTVLGFVLDEVRDARLVPVVDFKGRKRRTEAAPEGAAEQTGGHEE</sequence>
<name>A0A4Q7LVG2_9BURK</name>
<accession>A0A4Q7LVG2</accession>
<organism evidence="7 8">
    <name type="scientific">Sphaerotilus mobilis</name>
    <dbReference type="NCBI Taxonomy" id="47994"/>
    <lineage>
        <taxon>Bacteria</taxon>
        <taxon>Pseudomonadati</taxon>
        <taxon>Pseudomonadota</taxon>
        <taxon>Betaproteobacteria</taxon>
        <taxon>Burkholderiales</taxon>
        <taxon>Sphaerotilaceae</taxon>
        <taxon>Sphaerotilus</taxon>
    </lineage>
</organism>
<proteinExistence type="inferred from homology"/>
<protein>
    <recommendedName>
        <fullName evidence="3">Ribosome maturation factor RimP</fullName>
    </recommendedName>
</protein>
<dbReference type="GO" id="GO:0005829">
    <property type="term" value="C:cytosol"/>
    <property type="evidence" value="ECO:0007669"/>
    <property type="project" value="TreeGrafter"/>
</dbReference>
<keyword evidence="2 3" id="KW-0690">Ribosome biogenesis</keyword>
<feature type="domain" description="Ribosome maturation factor RimP N-terminal" evidence="5">
    <location>
        <begin position="7"/>
        <end position="83"/>
    </location>
</feature>
<dbReference type="SUPFAM" id="SSF75420">
    <property type="entry name" value="YhbC-like, N-terminal domain"/>
    <property type="match status" value="1"/>
</dbReference>
<dbReference type="Pfam" id="PF02576">
    <property type="entry name" value="RimP_N"/>
    <property type="match status" value="1"/>
</dbReference>
<comment type="similarity">
    <text evidence="3">Belongs to the RimP family.</text>
</comment>
<dbReference type="AlphaFoldDB" id="A0A4Q7LVG2"/>
<dbReference type="InterPro" id="IPR028989">
    <property type="entry name" value="RimP_N"/>
</dbReference>
<dbReference type="NCBIfam" id="NF000929">
    <property type="entry name" value="PRK00092.2-1"/>
    <property type="match status" value="1"/>
</dbReference>
<reference evidence="7 8" key="1">
    <citation type="submission" date="2019-02" db="EMBL/GenBank/DDBJ databases">
        <title>Genomic Encyclopedia of Type Strains, Phase IV (KMG-IV): sequencing the most valuable type-strain genomes for metagenomic binning, comparative biology and taxonomic classification.</title>
        <authorList>
            <person name="Goeker M."/>
        </authorList>
    </citation>
    <scope>NUCLEOTIDE SEQUENCE [LARGE SCALE GENOMIC DNA]</scope>
    <source>
        <strain evidence="7 8">DSM 10617</strain>
    </source>
</reference>
<dbReference type="Gene3D" id="3.30.300.70">
    <property type="entry name" value="RimP-like superfamily, N-terminal"/>
    <property type="match status" value="1"/>
</dbReference>
<gene>
    <name evidence="3" type="primary">rimP</name>
    <name evidence="7" type="ORF">EV685_0576</name>
</gene>
<dbReference type="Pfam" id="PF17384">
    <property type="entry name" value="DUF150_C"/>
    <property type="match status" value="1"/>
</dbReference>
<dbReference type="SUPFAM" id="SSF74942">
    <property type="entry name" value="YhbC-like, C-terminal domain"/>
    <property type="match status" value="1"/>
</dbReference>
<dbReference type="HAMAP" id="MF_01077">
    <property type="entry name" value="RimP"/>
    <property type="match status" value="1"/>
</dbReference>
<evidence type="ECO:0000256" key="4">
    <source>
        <dbReference type="SAM" id="MobiDB-lite"/>
    </source>
</evidence>
<dbReference type="InterPro" id="IPR036847">
    <property type="entry name" value="RimP_C_sf"/>
</dbReference>
<evidence type="ECO:0000313" key="7">
    <source>
        <dbReference type="EMBL" id="RZS58292.1"/>
    </source>
</evidence>
<feature type="domain" description="Ribosome maturation factor RimP C-terminal" evidence="6">
    <location>
        <begin position="86"/>
        <end position="122"/>
    </location>
</feature>
<dbReference type="GO" id="GO:0000028">
    <property type="term" value="P:ribosomal small subunit assembly"/>
    <property type="evidence" value="ECO:0007669"/>
    <property type="project" value="TreeGrafter"/>
</dbReference>
<dbReference type="InterPro" id="IPR003728">
    <property type="entry name" value="Ribosome_maturation_RimP"/>
</dbReference>
<comment type="caution">
    <text evidence="7">The sequence shown here is derived from an EMBL/GenBank/DDBJ whole genome shotgun (WGS) entry which is preliminary data.</text>
</comment>
<feature type="region of interest" description="Disordered" evidence="4">
    <location>
        <begin position="179"/>
        <end position="199"/>
    </location>
</feature>
<dbReference type="CDD" id="cd01734">
    <property type="entry name" value="YlxS_C"/>
    <property type="match status" value="1"/>
</dbReference>
<dbReference type="PANTHER" id="PTHR33867:SF1">
    <property type="entry name" value="RIBOSOME MATURATION FACTOR RIMP"/>
    <property type="match status" value="1"/>
</dbReference>
<keyword evidence="1 3" id="KW-0963">Cytoplasm</keyword>
<dbReference type="Proteomes" id="UP000293433">
    <property type="component" value="Unassembled WGS sequence"/>
</dbReference>
<evidence type="ECO:0000256" key="1">
    <source>
        <dbReference type="ARBA" id="ARBA00022490"/>
    </source>
</evidence>
<keyword evidence="8" id="KW-1185">Reference proteome</keyword>
<evidence type="ECO:0000256" key="2">
    <source>
        <dbReference type="ARBA" id="ARBA00022517"/>
    </source>
</evidence>
<evidence type="ECO:0000313" key="8">
    <source>
        <dbReference type="Proteomes" id="UP000293433"/>
    </source>
</evidence>
<dbReference type="EMBL" id="SGWV01000007">
    <property type="protein sequence ID" value="RZS58292.1"/>
    <property type="molecule type" value="Genomic_DNA"/>
</dbReference>
<dbReference type="InterPro" id="IPR035956">
    <property type="entry name" value="RimP_N_sf"/>
</dbReference>
<evidence type="ECO:0000256" key="3">
    <source>
        <dbReference type="HAMAP-Rule" id="MF_01077"/>
    </source>
</evidence>
<comment type="function">
    <text evidence="3">Required for maturation of 30S ribosomal subunits.</text>
</comment>
<dbReference type="InterPro" id="IPR028998">
    <property type="entry name" value="RimP_C"/>
</dbReference>
<dbReference type="PANTHER" id="PTHR33867">
    <property type="entry name" value="RIBOSOME MATURATION FACTOR RIMP"/>
    <property type="match status" value="1"/>
</dbReference>
<dbReference type="RefSeq" id="WP_130480450.1">
    <property type="nucleotide sequence ID" value="NZ_SGWV01000007.1"/>
</dbReference>
<evidence type="ECO:0000259" key="6">
    <source>
        <dbReference type="Pfam" id="PF17384"/>
    </source>
</evidence>
<dbReference type="GO" id="GO:0006412">
    <property type="term" value="P:translation"/>
    <property type="evidence" value="ECO:0007669"/>
    <property type="project" value="TreeGrafter"/>
</dbReference>
<evidence type="ECO:0000259" key="5">
    <source>
        <dbReference type="Pfam" id="PF02576"/>
    </source>
</evidence>